<sequence length="58" mass="5935">MISSISSGPALQLNTAGIAPQKNGGGAKLDLNDVPQSKVKLEAPHTINGKGLKIDIKV</sequence>
<gene>
    <name evidence="1" type="ORF">SAMN04488071_3178</name>
</gene>
<accession>A0A1G7DNT6</accession>
<organism evidence="1 2">
    <name type="scientific">Kordiimonas lacus</name>
    <dbReference type="NCBI Taxonomy" id="637679"/>
    <lineage>
        <taxon>Bacteria</taxon>
        <taxon>Pseudomonadati</taxon>
        <taxon>Pseudomonadota</taxon>
        <taxon>Alphaproteobacteria</taxon>
        <taxon>Kordiimonadales</taxon>
        <taxon>Kordiimonadaceae</taxon>
        <taxon>Kordiimonas</taxon>
    </lineage>
</organism>
<reference evidence="1 2" key="1">
    <citation type="submission" date="2016-10" db="EMBL/GenBank/DDBJ databases">
        <authorList>
            <person name="de Groot N.N."/>
        </authorList>
    </citation>
    <scope>NUCLEOTIDE SEQUENCE [LARGE SCALE GENOMIC DNA]</scope>
    <source>
        <strain evidence="1 2">CGMCC 1.9109</strain>
    </source>
</reference>
<name>A0A1G7DNT6_9PROT</name>
<dbReference type="RefSeq" id="WP_156432052.1">
    <property type="nucleotide sequence ID" value="NZ_DAIOMO010000006.1"/>
</dbReference>
<dbReference type="AlphaFoldDB" id="A0A1G7DNT6"/>
<evidence type="ECO:0000313" key="2">
    <source>
        <dbReference type="Proteomes" id="UP000183685"/>
    </source>
</evidence>
<proteinExistence type="predicted"/>
<evidence type="ECO:0000313" key="1">
    <source>
        <dbReference type="EMBL" id="SDE52780.1"/>
    </source>
</evidence>
<dbReference type="Proteomes" id="UP000183685">
    <property type="component" value="Unassembled WGS sequence"/>
</dbReference>
<dbReference type="EMBL" id="FNAK01000007">
    <property type="protein sequence ID" value="SDE52780.1"/>
    <property type="molecule type" value="Genomic_DNA"/>
</dbReference>
<keyword evidence="2" id="KW-1185">Reference proteome</keyword>
<protein>
    <submittedName>
        <fullName evidence="1">Uncharacterized protein</fullName>
    </submittedName>
</protein>